<gene>
    <name evidence="4" type="ORF">V8G54_022780</name>
</gene>
<dbReference type="CDD" id="cd08958">
    <property type="entry name" value="FR_SDR_e"/>
    <property type="match status" value="1"/>
</dbReference>
<dbReference type="InterPro" id="IPR036291">
    <property type="entry name" value="NAD(P)-bd_dom_sf"/>
</dbReference>
<dbReference type="Pfam" id="PF01370">
    <property type="entry name" value="Epimerase"/>
    <property type="match status" value="1"/>
</dbReference>
<dbReference type="GO" id="GO:0016616">
    <property type="term" value="F:oxidoreductase activity, acting on the CH-OH group of donors, NAD or NADP as acceptor"/>
    <property type="evidence" value="ECO:0007669"/>
    <property type="project" value="TreeGrafter"/>
</dbReference>
<name>A0AAQ3RNK2_VIGMU</name>
<dbReference type="AlphaFoldDB" id="A0AAQ3RNK2"/>
<proteinExistence type="predicted"/>
<feature type="domain" description="NAD-dependent epimerase/dehydratase" evidence="3">
    <location>
        <begin position="43"/>
        <end position="295"/>
    </location>
</feature>
<dbReference type="PANTHER" id="PTHR10366:SF628">
    <property type="entry name" value="NAD(P)-BINDING ROSSMANN-FOLD SUPERFAMILY PROTEIN"/>
    <property type="match status" value="1"/>
</dbReference>
<evidence type="ECO:0000256" key="2">
    <source>
        <dbReference type="ARBA" id="ARBA00023002"/>
    </source>
</evidence>
<dbReference type="Proteomes" id="UP001374535">
    <property type="component" value="Chromosome 7"/>
</dbReference>
<dbReference type="FunFam" id="3.40.50.720:FF:000597">
    <property type="entry name" value="Dihydroflavonol 4-reductase"/>
    <property type="match status" value="1"/>
</dbReference>
<dbReference type="Gene3D" id="3.40.50.720">
    <property type="entry name" value="NAD(P)-binding Rossmann-like Domain"/>
    <property type="match status" value="1"/>
</dbReference>
<protein>
    <recommendedName>
        <fullName evidence="3">NAD-dependent epimerase/dehydratase domain-containing protein</fullName>
    </recommendedName>
</protein>
<accession>A0AAQ3RNK2</accession>
<keyword evidence="2" id="KW-0560">Oxidoreductase</keyword>
<evidence type="ECO:0000256" key="1">
    <source>
        <dbReference type="ARBA" id="ARBA00022857"/>
    </source>
</evidence>
<dbReference type="EMBL" id="CP144694">
    <property type="protein sequence ID" value="WVZ01974.1"/>
    <property type="molecule type" value="Genomic_DNA"/>
</dbReference>
<evidence type="ECO:0000313" key="4">
    <source>
        <dbReference type="EMBL" id="WVZ01974.1"/>
    </source>
</evidence>
<reference evidence="4 5" key="1">
    <citation type="journal article" date="2023" name="Life. Sci Alliance">
        <title>Evolutionary insights into 3D genome organization and epigenetic landscape of Vigna mungo.</title>
        <authorList>
            <person name="Junaid A."/>
            <person name="Singh B."/>
            <person name="Bhatia S."/>
        </authorList>
    </citation>
    <scope>NUCLEOTIDE SEQUENCE [LARGE SCALE GENOMIC DNA]</scope>
    <source>
        <strain evidence="4">Urdbean</strain>
    </source>
</reference>
<keyword evidence="5" id="KW-1185">Reference proteome</keyword>
<evidence type="ECO:0000259" key="3">
    <source>
        <dbReference type="Pfam" id="PF01370"/>
    </source>
</evidence>
<evidence type="ECO:0000313" key="5">
    <source>
        <dbReference type="Proteomes" id="UP001374535"/>
    </source>
</evidence>
<keyword evidence="1" id="KW-0521">NADP</keyword>
<dbReference type="PANTHER" id="PTHR10366">
    <property type="entry name" value="NAD DEPENDENT EPIMERASE/DEHYDRATASE"/>
    <property type="match status" value="1"/>
</dbReference>
<sequence length="375" mass="41287">MSYHVSYIKGLDHAGLVCKSLKSKKMEEVMKKNGEVVQRGKYCVTGSTGYIGSSLVEALLQRGCTVHATVRDPAKSLHLLSLWKGGDQLRFFKADLNEEGSFDEAVRGCVGVFHVAASMEFNVSEKENNEFFVQENIIDPAIKGTINLLKSCLKSNSVKRVVFTSSISTITARDSNGNWKPMVDESCQIQPKNVLNTQASGWVYALSKLLTEDAAFQFAKDNGIDLVSIITSTVAGPFFTASVPKSVKVLLSPLTGETEYSKILSAVNARMGSIALVHIEDICRAHMFLMEHAKAEGRYICSSQSCTLSNLTTRLSKVYSCSNICMKTEKVYDKVLSDISSKKLEDLGFSYKHGLEDIIYQTVTCCLDCNYLPPV</sequence>
<dbReference type="InterPro" id="IPR050425">
    <property type="entry name" value="NAD(P)_dehydrat-like"/>
</dbReference>
<organism evidence="4 5">
    <name type="scientific">Vigna mungo</name>
    <name type="common">Black gram</name>
    <name type="synonym">Phaseolus mungo</name>
    <dbReference type="NCBI Taxonomy" id="3915"/>
    <lineage>
        <taxon>Eukaryota</taxon>
        <taxon>Viridiplantae</taxon>
        <taxon>Streptophyta</taxon>
        <taxon>Embryophyta</taxon>
        <taxon>Tracheophyta</taxon>
        <taxon>Spermatophyta</taxon>
        <taxon>Magnoliopsida</taxon>
        <taxon>eudicotyledons</taxon>
        <taxon>Gunneridae</taxon>
        <taxon>Pentapetalae</taxon>
        <taxon>rosids</taxon>
        <taxon>fabids</taxon>
        <taxon>Fabales</taxon>
        <taxon>Fabaceae</taxon>
        <taxon>Papilionoideae</taxon>
        <taxon>50 kb inversion clade</taxon>
        <taxon>NPAAA clade</taxon>
        <taxon>indigoferoid/millettioid clade</taxon>
        <taxon>Phaseoleae</taxon>
        <taxon>Vigna</taxon>
    </lineage>
</organism>
<dbReference type="InterPro" id="IPR001509">
    <property type="entry name" value="Epimerase_deHydtase"/>
</dbReference>
<dbReference type="SUPFAM" id="SSF51735">
    <property type="entry name" value="NAD(P)-binding Rossmann-fold domains"/>
    <property type="match status" value="1"/>
</dbReference>